<gene>
    <name evidence="3" type="ORF">ACFO6X_10200</name>
</gene>
<evidence type="ECO:0000313" key="3">
    <source>
        <dbReference type="EMBL" id="MFC4789348.1"/>
    </source>
</evidence>
<evidence type="ECO:0000313" key="4">
    <source>
        <dbReference type="Proteomes" id="UP001596001"/>
    </source>
</evidence>
<sequence length="133" mass="14843">MASNRFFSALLAGASLTLAALLGTGAAQARDVNWSIGISTPGVVVDVDNGRAVRVVPAPVYLTPPPPRPVYYPAPPQPVYYAPPPRPVYYAPPVYVAPPAGYYYRDGRRHHRHHHHDRGHRYGHDRRGDWDRR</sequence>
<organism evidence="3 4">
    <name type="scientific">Giesbergeria sinuosa</name>
    <dbReference type="NCBI Taxonomy" id="80883"/>
    <lineage>
        <taxon>Bacteria</taxon>
        <taxon>Pseudomonadati</taxon>
        <taxon>Pseudomonadota</taxon>
        <taxon>Betaproteobacteria</taxon>
        <taxon>Burkholderiales</taxon>
        <taxon>Comamonadaceae</taxon>
        <taxon>Giesbergeria</taxon>
    </lineage>
</organism>
<feature type="chain" id="PRO_5046910563" evidence="2">
    <location>
        <begin position="30"/>
        <end position="133"/>
    </location>
</feature>
<keyword evidence="4" id="KW-1185">Reference proteome</keyword>
<protein>
    <submittedName>
        <fullName evidence="3">Uncharacterized protein</fullName>
    </submittedName>
</protein>
<accession>A0ABV9QDT0</accession>
<proteinExistence type="predicted"/>
<feature type="compositionally biased region" description="Basic residues" evidence="1">
    <location>
        <begin position="107"/>
        <end position="119"/>
    </location>
</feature>
<name>A0ABV9QDT0_9BURK</name>
<dbReference type="Proteomes" id="UP001596001">
    <property type="component" value="Unassembled WGS sequence"/>
</dbReference>
<reference evidence="4" key="1">
    <citation type="journal article" date="2019" name="Int. J. Syst. Evol. Microbiol.">
        <title>The Global Catalogue of Microorganisms (GCM) 10K type strain sequencing project: providing services to taxonomists for standard genome sequencing and annotation.</title>
        <authorList>
            <consortium name="The Broad Institute Genomics Platform"/>
            <consortium name="The Broad Institute Genome Sequencing Center for Infectious Disease"/>
            <person name="Wu L."/>
            <person name="Ma J."/>
        </authorList>
    </citation>
    <scope>NUCLEOTIDE SEQUENCE [LARGE SCALE GENOMIC DNA]</scope>
    <source>
        <strain evidence="4">CCUG 49452</strain>
    </source>
</reference>
<feature type="region of interest" description="Disordered" evidence="1">
    <location>
        <begin position="106"/>
        <end position="133"/>
    </location>
</feature>
<feature type="compositionally biased region" description="Basic and acidic residues" evidence="1">
    <location>
        <begin position="120"/>
        <end position="133"/>
    </location>
</feature>
<comment type="caution">
    <text evidence="3">The sequence shown here is derived from an EMBL/GenBank/DDBJ whole genome shotgun (WGS) entry which is preliminary data.</text>
</comment>
<feature type="signal peptide" evidence="2">
    <location>
        <begin position="1"/>
        <end position="29"/>
    </location>
</feature>
<evidence type="ECO:0000256" key="2">
    <source>
        <dbReference type="SAM" id="SignalP"/>
    </source>
</evidence>
<dbReference type="EMBL" id="JBHSHJ010000007">
    <property type="protein sequence ID" value="MFC4789348.1"/>
    <property type="molecule type" value="Genomic_DNA"/>
</dbReference>
<keyword evidence="2" id="KW-0732">Signal</keyword>
<dbReference type="RefSeq" id="WP_382432645.1">
    <property type="nucleotide sequence ID" value="NZ_JBHSHJ010000007.1"/>
</dbReference>
<evidence type="ECO:0000256" key="1">
    <source>
        <dbReference type="SAM" id="MobiDB-lite"/>
    </source>
</evidence>